<dbReference type="InterPro" id="IPR036291">
    <property type="entry name" value="NAD(P)-bd_dom_sf"/>
</dbReference>
<name>A0A4Q9GXX1_9MICO</name>
<dbReference type="Gene3D" id="3.40.50.720">
    <property type="entry name" value="NAD(P)-binding Rossmann-like Domain"/>
    <property type="match status" value="1"/>
</dbReference>
<keyword evidence="4" id="KW-1185">Reference proteome</keyword>
<dbReference type="PANTHER" id="PTHR15020">
    <property type="entry name" value="FLAVIN REDUCTASE-RELATED"/>
    <property type="match status" value="1"/>
</dbReference>
<dbReference type="AlphaFoldDB" id="A0A4Q9GXX1"/>
<feature type="compositionally biased region" description="Basic residues" evidence="1">
    <location>
        <begin position="1"/>
        <end position="14"/>
    </location>
</feature>
<dbReference type="EMBL" id="SISG01000001">
    <property type="protein sequence ID" value="TBN57613.1"/>
    <property type="molecule type" value="Genomic_DNA"/>
</dbReference>
<evidence type="ECO:0000259" key="2">
    <source>
        <dbReference type="Pfam" id="PF13460"/>
    </source>
</evidence>
<feature type="domain" description="NAD(P)-binding" evidence="2">
    <location>
        <begin position="34"/>
        <end position="218"/>
    </location>
</feature>
<organism evidence="3 4">
    <name type="scientific">Glaciihabitans arcticus</name>
    <dbReference type="NCBI Taxonomy" id="2668039"/>
    <lineage>
        <taxon>Bacteria</taxon>
        <taxon>Bacillati</taxon>
        <taxon>Actinomycetota</taxon>
        <taxon>Actinomycetes</taxon>
        <taxon>Micrococcales</taxon>
        <taxon>Microbacteriaceae</taxon>
        <taxon>Glaciihabitans</taxon>
    </lineage>
</organism>
<accession>A0A4Q9GXX1</accession>
<dbReference type="InterPro" id="IPR016040">
    <property type="entry name" value="NAD(P)-bd_dom"/>
</dbReference>
<evidence type="ECO:0000313" key="3">
    <source>
        <dbReference type="EMBL" id="TBN57613.1"/>
    </source>
</evidence>
<dbReference type="SUPFAM" id="SSF51735">
    <property type="entry name" value="NAD(P)-binding Rossmann-fold domains"/>
    <property type="match status" value="1"/>
</dbReference>
<evidence type="ECO:0000256" key="1">
    <source>
        <dbReference type="SAM" id="MobiDB-lite"/>
    </source>
</evidence>
<comment type="caution">
    <text evidence="3">The sequence shown here is derived from an EMBL/GenBank/DDBJ whole genome shotgun (WGS) entry which is preliminary data.</text>
</comment>
<protein>
    <submittedName>
        <fullName evidence="3">NAD(P)-dependent oxidoreductase</fullName>
    </submittedName>
</protein>
<reference evidence="4" key="1">
    <citation type="submission" date="2019-02" db="EMBL/GenBank/DDBJ databases">
        <title>Glaciihabitans arcticus sp. nov., a psychrotolerant bacterium isolated from polar soil.</title>
        <authorList>
            <person name="Dahal R.H."/>
        </authorList>
    </citation>
    <scope>NUCLEOTIDE SEQUENCE [LARGE SCALE GENOMIC DNA]</scope>
    <source>
        <strain evidence="4">RP-3-7</strain>
    </source>
</reference>
<dbReference type="Pfam" id="PF13460">
    <property type="entry name" value="NAD_binding_10"/>
    <property type="match status" value="1"/>
</dbReference>
<gene>
    <name evidence="3" type="ORF">EYE40_09565</name>
</gene>
<feature type="region of interest" description="Disordered" evidence="1">
    <location>
        <begin position="1"/>
        <end position="21"/>
    </location>
</feature>
<dbReference type="Proteomes" id="UP000294194">
    <property type="component" value="Unassembled WGS sequence"/>
</dbReference>
<proteinExistence type="predicted"/>
<evidence type="ECO:0000313" key="4">
    <source>
        <dbReference type="Proteomes" id="UP000294194"/>
    </source>
</evidence>
<sequence length="233" mass="23949">MGTRREHHRRRVSRCARSPDLGARGGRMTVVVLGASGGTGRELVAQALARGLQVRALVRNPEAAAFAAHPLLDVVRADVHRAEQIADSVGPGDVLVSGLGVARRSEAGTLTAGATAVVNAHPARIVWLGAMGTGASQPAVSAPIGWMLRTGFGPEYGDKVAADEAVLAAGGVVVHSGPLSDKPDDQAVALAPLSTMPRQFFPAGASRAGIARLMLDIATGTLFEPGLLAVRPR</sequence>
<dbReference type="PANTHER" id="PTHR15020:SF50">
    <property type="entry name" value="UPF0659 PROTEIN YMR090W"/>
    <property type="match status" value="1"/>
</dbReference>